<dbReference type="EMBL" id="GISG01012589">
    <property type="protein sequence ID" value="MBA4616619.1"/>
    <property type="molecule type" value="Transcribed_RNA"/>
</dbReference>
<organism evidence="1">
    <name type="scientific">Opuntia streptacantha</name>
    <name type="common">Prickly pear cactus</name>
    <name type="synonym">Opuntia cardona</name>
    <dbReference type="NCBI Taxonomy" id="393608"/>
    <lineage>
        <taxon>Eukaryota</taxon>
        <taxon>Viridiplantae</taxon>
        <taxon>Streptophyta</taxon>
        <taxon>Embryophyta</taxon>
        <taxon>Tracheophyta</taxon>
        <taxon>Spermatophyta</taxon>
        <taxon>Magnoliopsida</taxon>
        <taxon>eudicotyledons</taxon>
        <taxon>Gunneridae</taxon>
        <taxon>Pentapetalae</taxon>
        <taxon>Caryophyllales</taxon>
        <taxon>Cactineae</taxon>
        <taxon>Cactaceae</taxon>
        <taxon>Opuntioideae</taxon>
        <taxon>Opuntia</taxon>
    </lineage>
</organism>
<dbReference type="EMBL" id="GISG01012588">
    <property type="protein sequence ID" value="MBA4616618.1"/>
    <property type="molecule type" value="Transcribed_RNA"/>
</dbReference>
<evidence type="ECO:0000313" key="1">
    <source>
        <dbReference type="EMBL" id="MBA4616619.1"/>
    </source>
</evidence>
<protein>
    <submittedName>
        <fullName evidence="1">Uncharacterized protein</fullName>
    </submittedName>
</protein>
<sequence length="107" mass="11332">MVIAELLGSFEGMNISEAVVGPKTDGLNKAPGLWVDVVADNDHQNQFNLFPSTAINSPASSTGDYNNFNANSTDSASYYGNVADGRKGINDSGLPGPDLRWVDDLLV</sequence>
<accession>A0A7C8YEN8</accession>
<reference evidence="1" key="1">
    <citation type="journal article" date="2013" name="J. Plant Res.">
        <title>Effect of fungi and light on seed germination of three Opuntia species from semiarid lands of central Mexico.</title>
        <authorList>
            <person name="Delgado-Sanchez P."/>
            <person name="Jimenez-Bremont J.F."/>
            <person name="Guerrero-Gonzalez Mde L."/>
            <person name="Flores J."/>
        </authorList>
    </citation>
    <scope>NUCLEOTIDE SEQUENCE</scope>
    <source>
        <tissue evidence="1">Cladode</tissue>
    </source>
</reference>
<dbReference type="AlphaFoldDB" id="A0A7C8YEN8"/>
<name>A0A7C8YEN8_OPUST</name>
<proteinExistence type="predicted"/>
<reference evidence="1" key="2">
    <citation type="submission" date="2020-07" db="EMBL/GenBank/DDBJ databases">
        <authorList>
            <person name="Vera ALvarez R."/>
            <person name="Arias-Moreno D.M."/>
            <person name="Jimenez-Jacinto V."/>
            <person name="Jimenez-Bremont J.F."/>
            <person name="Swaminathan K."/>
            <person name="Moose S.P."/>
            <person name="Guerrero-Gonzalez M.L."/>
            <person name="Marino-Ramirez L."/>
            <person name="Landsman D."/>
            <person name="Rodriguez-Kessler M."/>
            <person name="Delgado-Sanchez P."/>
        </authorList>
    </citation>
    <scope>NUCLEOTIDE SEQUENCE</scope>
    <source>
        <tissue evidence="1">Cladode</tissue>
    </source>
</reference>